<feature type="transmembrane region" description="Helical" evidence="9">
    <location>
        <begin position="99"/>
        <end position="121"/>
    </location>
</feature>
<feature type="transmembrane region" description="Helical" evidence="9">
    <location>
        <begin position="169"/>
        <end position="190"/>
    </location>
</feature>
<reference evidence="10" key="1">
    <citation type="submission" date="2006-10" db="EMBL/GenBank/DDBJ databases">
        <authorList>
            <person name="Amadeo P."/>
            <person name="Zhao Q."/>
            <person name="Wortman J."/>
            <person name="Fraser-Liggett C."/>
            <person name="Carlton J."/>
        </authorList>
    </citation>
    <scope>NUCLEOTIDE SEQUENCE</scope>
    <source>
        <strain evidence="10">G3</strain>
    </source>
</reference>
<dbReference type="InterPro" id="IPR052031">
    <property type="entry name" value="Membrane_Transporter-Flippase"/>
</dbReference>
<dbReference type="GO" id="GO:0042910">
    <property type="term" value="F:xenobiotic transmembrane transporter activity"/>
    <property type="evidence" value="ECO:0007669"/>
    <property type="project" value="InterPro"/>
</dbReference>
<accession>A2DQX7</accession>
<dbReference type="VEuPathDB" id="TrichDB:TVAG_291970"/>
<keyword evidence="3" id="KW-0813">Transport</keyword>
<name>A2DQX7_TRIV3</name>
<comment type="similarity">
    <text evidence="2">Belongs to the multi antimicrobial extrusion (MATE) (TC 2.A.66.1) family.</text>
</comment>
<gene>
    <name evidence="10" type="ORF">TVAG_291970</name>
</gene>
<dbReference type="CDD" id="cd12082">
    <property type="entry name" value="MATE_like"/>
    <property type="match status" value="1"/>
</dbReference>
<dbReference type="OrthoDB" id="2126698at2759"/>
<dbReference type="InParanoid" id="A2DQX7"/>
<evidence type="ECO:0000313" key="10">
    <source>
        <dbReference type="EMBL" id="EAY17244.1"/>
    </source>
</evidence>
<dbReference type="VEuPathDB" id="TrichDB:TVAGG3_0936620"/>
<keyword evidence="4" id="KW-1003">Cell membrane</keyword>
<dbReference type="KEGG" id="tva:4775275"/>
<protein>
    <recommendedName>
        <fullName evidence="12">MatE family protein</fullName>
    </recommendedName>
</protein>
<dbReference type="SMR" id="A2DQX7"/>
<evidence type="ECO:0000256" key="6">
    <source>
        <dbReference type="ARBA" id="ARBA00022989"/>
    </source>
</evidence>
<feature type="transmembrane region" description="Helical" evidence="9">
    <location>
        <begin position="427"/>
        <end position="450"/>
    </location>
</feature>
<dbReference type="GO" id="GO:0005886">
    <property type="term" value="C:plasma membrane"/>
    <property type="evidence" value="ECO:0007669"/>
    <property type="project" value="UniProtKB-SubCell"/>
</dbReference>
<feature type="transmembrane region" description="Helical" evidence="9">
    <location>
        <begin position="293"/>
        <end position="317"/>
    </location>
</feature>
<evidence type="ECO:0000256" key="1">
    <source>
        <dbReference type="ARBA" id="ARBA00004651"/>
    </source>
</evidence>
<organism evidence="10 11">
    <name type="scientific">Trichomonas vaginalis (strain ATCC PRA-98 / G3)</name>
    <dbReference type="NCBI Taxonomy" id="412133"/>
    <lineage>
        <taxon>Eukaryota</taxon>
        <taxon>Metamonada</taxon>
        <taxon>Parabasalia</taxon>
        <taxon>Trichomonadida</taxon>
        <taxon>Trichomonadidae</taxon>
        <taxon>Trichomonas</taxon>
    </lineage>
</organism>
<keyword evidence="7 9" id="KW-0472">Membrane</keyword>
<evidence type="ECO:0000256" key="2">
    <source>
        <dbReference type="ARBA" id="ARBA00010199"/>
    </source>
</evidence>
<dbReference type="PANTHER" id="PTHR43549:SF2">
    <property type="entry name" value="MULTIDRUG RESISTANCE PROTEIN NORM-RELATED"/>
    <property type="match status" value="1"/>
</dbReference>
<evidence type="ECO:0008006" key="12">
    <source>
        <dbReference type="Google" id="ProtNLM"/>
    </source>
</evidence>
<dbReference type="EMBL" id="DS113233">
    <property type="protein sequence ID" value="EAY17244.1"/>
    <property type="molecule type" value="Genomic_DNA"/>
</dbReference>
<evidence type="ECO:0000313" key="11">
    <source>
        <dbReference type="Proteomes" id="UP000001542"/>
    </source>
</evidence>
<dbReference type="Pfam" id="PF01554">
    <property type="entry name" value="MatE"/>
    <property type="match status" value="2"/>
</dbReference>
<dbReference type="InterPro" id="IPR002528">
    <property type="entry name" value="MATE_fam"/>
</dbReference>
<proteinExistence type="inferred from homology"/>
<evidence type="ECO:0000256" key="5">
    <source>
        <dbReference type="ARBA" id="ARBA00022692"/>
    </source>
</evidence>
<feature type="transmembrane region" description="Helical" evidence="9">
    <location>
        <begin position="202"/>
        <end position="221"/>
    </location>
</feature>
<evidence type="ECO:0000256" key="9">
    <source>
        <dbReference type="SAM" id="Phobius"/>
    </source>
</evidence>
<evidence type="ECO:0000256" key="8">
    <source>
        <dbReference type="SAM" id="MobiDB-lite"/>
    </source>
</evidence>
<keyword evidence="11" id="KW-1185">Reference proteome</keyword>
<keyword evidence="5 9" id="KW-0812">Transmembrane</keyword>
<evidence type="ECO:0000256" key="7">
    <source>
        <dbReference type="ARBA" id="ARBA00023136"/>
    </source>
</evidence>
<sequence>MSEEKTREDQILGGTRALSTILVLSIGPLVSQVTTSLYGFVNTIWLRFGVSELATTALASTTTIDPLSMNCGFYLSTCCASKVAALFGEHRGDAAAQIIVDMIRVSIFFAILLPAILIPVSGPFMKWLGASAEVVQLGKDYLIPLVACTLITCIYLMLCGCIQAEGRTYTFAIVQISSLILNAGVFNPLYILGCKLGIRGAALSQICSQFVPGIFLFIFMFRGKFTSQPKFNMFLKKPSPELWQTLKIGLPSLVGAVSATLPSIVFQKCIASSCGSEHEFNIMMALYNAYNRIYQIAIALFMAATSGFLPSGSFAFAAKRKRRVLFLFAHTSWLVIGTAAILTILLYSANKPIAKIFSKDELFIERFWKCTLPYWTTCPLCSLQYIITALLQVCERPVWAFIGSFVTQIAMWPAMAIAFYFTNKHNVVRLFFACMSNDVCSAIVLLVPLIPTLHSLIWAKDAVDSKDKLEIKQSEMDVDHKDDVEEEVPETPIISEL</sequence>
<dbReference type="RefSeq" id="XP_001329467.1">
    <property type="nucleotide sequence ID" value="XM_001329432.1"/>
</dbReference>
<feature type="transmembrane region" description="Helical" evidence="9">
    <location>
        <begin position="141"/>
        <end position="162"/>
    </location>
</feature>
<feature type="transmembrane region" description="Helical" evidence="9">
    <location>
        <begin position="324"/>
        <end position="347"/>
    </location>
</feature>
<feature type="transmembrane region" description="Helical" evidence="9">
    <location>
        <begin position="398"/>
        <end position="421"/>
    </location>
</feature>
<reference evidence="10" key="2">
    <citation type="journal article" date="2007" name="Science">
        <title>Draft genome sequence of the sexually transmitted pathogen Trichomonas vaginalis.</title>
        <authorList>
            <person name="Carlton J.M."/>
            <person name="Hirt R.P."/>
            <person name="Silva J.C."/>
            <person name="Delcher A.L."/>
            <person name="Schatz M."/>
            <person name="Zhao Q."/>
            <person name="Wortman J.R."/>
            <person name="Bidwell S.L."/>
            <person name="Alsmark U.C.M."/>
            <person name="Besteiro S."/>
            <person name="Sicheritz-Ponten T."/>
            <person name="Noel C.J."/>
            <person name="Dacks J.B."/>
            <person name="Foster P.G."/>
            <person name="Simillion C."/>
            <person name="Van de Peer Y."/>
            <person name="Miranda-Saavedra D."/>
            <person name="Barton G.J."/>
            <person name="Westrop G.D."/>
            <person name="Mueller S."/>
            <person name="Dessi D."/>
            <person name="Fiori P.L."/>
            <person name="Ren Q."/>
            <person name="Paulsen I."/>
            <person name="Zhang H."/>
            <person name="Bastida-Corcuera F.D."/>
            <person name="Simoes-Barbosa A."/>
            <person name="Brown M.T."/>
            <person name="Hayes R.D."/>
            <person name="Mukherjee M."/>
            <person name="Okumura C.Y."/>
            <person name="Schneider R."/>
            <person name="Smith A.J."/>
            <person name="Vanacova S."/>
            <person name="Villalvazo M."/>
            <person name="Haas B.J."/>
            <person name="Pertea M."/>
            <person name="Feldblyum T.V."/>
            <person name="Utterback T.R."/>
            <person name="Shu C.L."/>
            <person name="Osoegawa K."/>
            <person name="de Jong P.J."/>
            <person name="Hrdy I."/>
            <person name="Horvathova L."/>
            <person name="Zubacova Z."/>
            <person name="Dolezal P."/>
            <person name="Malik S.B."/>
            <person name="Logsdon J.M. Jr."/>
            <person name="Henze K."/>
            <person name="Gupta A."/>
            <person name="Wang C.C."/>
            <person name="Dunne R.L."/>
            <person name="Upcroft J.A."/>
            <person name="Upcroft P."/>
            <person name="White O."/>
            <person name="Salzberg S.L."/>
            <person name="Tang P."/>
            <person name="Chiu C.-H."/>
            <person name="Lee Y.-S."/>
            <person name="Embley T.M."/>
            <person name="Coombs G.H."/>
            <person name="Mottram J.C."/>
            <person name="Tachezy J."/>
            <person name="Fraser-Liggett C.M."/>
            <person name="Johnson P.J."/>
        </authorList>
    </citation>
    <scope>NUCLEOTIDE SEQUENCE [LARGE SCALE GENOMIC DNA]</scope>
    <source>
        <strain evidence="10">G3</strain>
    </source>
</reference>
<dbReference type="GO" id="GO:0015297">
    <property type="term" value="F:antiporter activity"/>
    <property type="evidence" value="ECO:0007669"/>
    <property type="project" value="InterPro"/>
</dbReference>
<dbReference type="PANTHER" id="PTHR43549">
    <property type="entry name" value="MULTIDRUG RESISTANCE PROTEIN YPNP-RELATED"/>
    <property type="match status" value="1"/>
</dbReference>
<keyword evidence="6 9" id="KW-1133">Transmembrane helix</keyword>
<feature type="region of interest" description="Disordered" evidence="8">
    <location>
        <begin position="476"/>
        <end position="497"/>
    </location>
</feature>
<comment type="subcellular location">
    <subcellularLocation>
        <location evidence="1">Cell membrane</location>
        <topology evidence="1">Multi-pass membrane protein</topology>
    </subcellularLocation>
</comment>
<dbReference type="AlphaFoldDB" id="A2DQX7"/>
<feature type="transmembrane region" description="Helical" evidence="9">
    <location>
        <begin position="372"/>
        <end position="391"/>
    </location>
</feature>
<dbReference type="Proteomes" id="UP000001542">
    <property type="component" value="Unassembled WGS sequence"/>
</dbReference>
<evidence type="ECO:0000256" key="3">
    <source>
        <dbReference type="ARBA" id="ARBA00022448"/>
    </source>
</evidence>
<evidence type="ECO:0000256" key="4">
    <source>
        <dbReference type="ARBA" id="ARBA00022475"/>
    </source>
</evidence>